<evidence type="ECO:0000313" key="1">
    <source>
        <dbReference type="EMBL" id="GMH13918.1"/>
    </source>
</evidence>
<accession>A0AAD3XQZ8</accession>
<evidence type="ECO:0000313" key="2">
    <source>
        <dbReference type="Proteomes" id="UP001279734"/>
    </source>
</evidence>
<organism evidence="1 2">
    <name type="scientific">Nepenthes gracilis</name>
    <name type="common">Slender pitcher plant</name>
    <dbReference type="NCBI Taxonomy" id="150966"/>
    <lineage>
        <taxon>Eukaryota</taxon>
        <taxon>Viridiplantae</taxon>
        <taxon>Streptophyta</taxon>
        <taxon>Embryophyta</taxon>
        <taxon>Tracheophyta</taxon>
        <taxon>Spermatophyta</taxon>
        <taxon>Magnoliopsida</taxon>
        <taxon>eudicotyledons</taxon>
        <taxon>Gunneridae</taxon>
        <taxon>Pentapetalae</taxon>
        <taxon>Caryophyllales</taxon>
        <taxon>Nepenthaceae</taxon>
        <taxon>Nepenthes</taxon>
    </lineage>
</organism>
<keyword evidence="2" id="KW-1185">Reference proteome</keyword>
<dbReference type="AlphaFoldDB" id="A0AAD3XQZ8"/>
<gene>
    <name evidence="1" type="ORF">Nepgr_015759</name>
</gene>
<dbReference type="EMBL" id="BSYO01000013">
    <property type="protein sequence ID" value="GMH13918.1"/>
    <property type="molecule type" value="Genomic_DNA"/>
</dbReference>
<reference evidence="1" key="1">
    <citation type="submission" date="2023-05" db="EMBL/GenBank/DDBJ databases">
        <title>Nepenthes gracilis genome sequencing.</title>
        <authorList>
            <person name="Fukushima K."/>
        </authorList>
    </citation>
    <scope>NUCLEOTIDE SEQUENCE</scope>
    <source>
        <strain evidence="1">SING2019-196</strain>
    </source>
</reference>
<dbReference type="Proteomes" id="UP001279734">
    <property type="component" value="Unassembled WGS sequence"/>
</dbReference>
<comment type="caution">
    <text evidence="1">The sequence shown here is derived from an EMBL/GenBank/DDBJ whole genome shotgun (WGS) entry which is preliminary data.</text>
</comment>
<sequence>MMIRIAYELVKAPEKGPLCMENLPEDEPVASYLHFGQSNGLDQISHLLTMATRELFTELDKMSSPCHQFRSRRCYARSIINLANYIMVLSCNRMLKNVRPTVIHHFPVS</sequence>
<protein>
    <submittedName>
        <fullName evidence="1">Uncharacterized protein</fullName>
    </submittedName>
</protein>
<proteinExistence type="predicted"/>
<name>A0AAD3XQZ8_NEPGR</name>